<dbReference type="Pfam" id="PF09339">
    <property type="entry name" value="HTH_IclR"/>
    <property type="match status" value="1"/>
</dbReference>
<evidence type="ECO:0000256" key="2">
    <source>
        <dbReference type="ARBA" id="ARBA00023125"/>
    </source>
</evidence>
<dbReference type="InterPro" id="IPR036390">
    <property type="entry name" value="WH_DNA-bd_sf"/>
</dbReference>
<dbReference type="InterPro" id="IPR014757">
    <property type="entry name" value="Tscrpt_reg_IclR_C"/>
</dbReference>
<evidence type="ECO:0000256" key="1">
    <source>
        <dbReference type="ARBA" id="ARBA00023015"/>
    </source>
</evidence>
<dbReference type="SUPFAM" id="SSF55781">
    <property type="entry name" value="GAF domain-like"/>
    <property type="match status" value="1"/>
</dbReference>
<dbReference type="PROSITE" id="PS51077">
    <property type="entry name" value="HTH_ICLR"/>
    <property type="match status" value="1"/>
</dbReference>
<dbReference type="SUPFAM" id="SSF46785">
    <property type="entry name" value="Winged helix' DNA-binding domain"/>
    <property type="match status" value="1"/>
</dbReference>
<reference evidence="6" key="1">
    <citation type="submission" date="2013-08" db="EMBL/GenBank/DDBJ databases">
        <authorList>
            <person name="Mendez C."/>
            <person name="Richter M."/>
            <person name="Ferrer M."/>
            <person name="Sanchez J."/>
        </authorList>
    </citation>
    <scope>NUCLEOTIDE SEQUENCE</scope>
</reference>
<sequence length="168" mass="17742">MADHDSGDFGVRELAAAVGMAPSTVHRSLGALEGEGLVDSDAQSGRYRLSLGFYRLALKGARRAPLLQVAMPFVAEAARAGEETAQLAVYGEVELAVMFLGEVAPRRYLQVRARLHEWLPLTVSASGLAVLSRLDSDSVVKAFAKAAGTASGSDLAATLDVVRRRGFA</sequence>
<name>T1CAP7_9ZZZZ</name>
<keyword evidence="2" id="KW-0238">DNA-binding</keyword>
<dbReference type="AlphaFoldDB" id="T1CAP7"/>
<dbReference type="InterPro" id="IPR005471">
    <property type="entry name" value="Tscrpt_reg_IclR_N"/>
</dbReference>
<dbReference type="GO" id="GO:0045892">
    <property type="term" value="P:negative regulation of DNA-templated transcription"/>
    <property type="evidence" value="ECO:0007669"/>
    <property type="project" value="TreeGrafter"/>
</dbReference>
<feature type="domain" description="IclR-ED" evidence="5">
    <location>
        <begin position="52"/>
        <end position="168"/>
    </location>
</feature>
<dbReference type="Gene3D" id="3.30.450.40">
    <property type="match status" value="1"/>
</dbReference>
<organism evidence="6">
    <name type="scientific">mine drainage metagenome</name>
    <dbReference type="NCBI Taxonomy" id="410659"/>
    <lineage>
        <taxon>unclassified sequences</taxon>
        <taxon>metagenomes</taxon>
        <taxon>ecological metagenomes</taxon>
    </lineage>
</organism>
<dbReference type="GO" id="GO:0003677">
    <property type="term" value="F:DNA binding"/>
    <property type="evidence" value="ECO:0007669"/>
    <property type="project" value="UniProtKB-KW"/>
</dbReference>
<dbReference type="InterPro" id="IPR011991">
    <property type="entry name" value="ArsR-like_HTH"/>
</dbReference>
<dbReference type="GO" id="GO:0003700">
    <property type="term" value="F:DNA-binding transcription factor activity"/>
    <property type="evidence" value="ECO:0007669"/>
    <property type="project" value="TreeGrafter"/>
</dbReference>
<dbReference type="PROSITE" id="PS51078">
    <property type="entry name" value="ICLR_ED"/>
    <property type="match status" value="1"/>
</dbReference>
<keyword evidence="1" id="KW-0805">Transcription regulation</keyword>
<dbReference type="PANTHER" id="PTHR30136">
    <property type="entry name" value="HELIX-TURN-HELIX TRANSCRIPTIONAL REGULATOR, ICLR FAMILY"/>
    <property type="match status" value="1"/>
</dbReference>
<feature type="non-terminal residue" evidence="6">
    <location>
        <position position="168"/>
    </location>
</feature>
<dbReference type="InterPro" id="IPR029016">
    <property type="entry name" value="GAF-like_dom_sf"/>
</dbReference>
<evidence type="ECO:0000256" key="3">
    <source>
        <dbReference type="ARBA" id="ARBA00023163"/>
    </source>
</evidence>
<protein>
    <submittedName>
        <fullName evidence="6">Protein containing Transcriptional regulator IclR</fullName>
    </submittedName>
</protein>
<reference evidence="6" key="2">
    <citation type="journal article" date="2014" name="ISME J.">
        <title>Microbial stratification in low pH oxic and suboxic macroscopic growths along an acid mine drainage.</title>
        <authorList>
            <person name="Mendez-Garcia C."/>
            <person name="Mesa V."/>
            <person name="Sprenger R.R."/>
            <person name="Richter M."/>
            <person name="Diez M.S."/>
            <person name="Solano J."/>
            <person name="Bargiela R."/>
            <person name="Golyshina O.V."/>
            <person name="Manteca A."/>
            <person name="Ramos J.L."/>
            <person name="Gallego J.R."/>
            <person name="Llorente I."/>
            <person name="Martins Dos Santos V.A."/>
            <person name="Jensen O.N."/>
            <person name="Pelaez A.I."/>
            <person name="Sanchez J."/>
            <person name="Ferrer M."/>
        </authorList>
    </citation>
    <scope>NUCLEOTIDE SEQUENCE</scope>
</reference>
<proteinExistence type="predicted"/>
<dbReference type="InterPro" id="IPR050707">
    <property type="entry name" value="HTH_MetabolicPath_Reg"/>
</dbReference>
<dbReference type="InterPro" id="IPR036388">
    <property type="entry name" value="WH-like_DNA-bd_sf"/>
</dbReference>
<evidence type="ECO:0000259" key="5">
    <source>
        <dbReference type="PROSITE" id="PS51078"/>
    </source>
</evidence>
<dbReference type="EMBL" id="AUZX01001721">
    <property type="protein sequence ID" value="EQD78348.1"/>
    <property type="molecule type" value="Genomic_DNA"/>
</dbReference>
<comment type="caution">
    <text evidence="6">The sequence shown here is derived from an EMBL/GenBank/DDBJ whole genome shotgun (WGS) entry which is preliminary data.</text>
</comment>
<dbReference type="Gene3D" id="1.10.10.10">
    <property type="entry name" value="Winged helix-like DNA-binding domain superfamily/Winged helix DNA-binding domain"/>
    <property type="match status" value="1"/>
</dbReference>
<evidence type="ECO:0000313" key="6">
    <source>
        <dbReference type="EMBL" id="EQD78348.1"/>
    </source>
</evidence>
<accession>T1CAP7</accession>
<gene>
    <name evidence="6" type="ORF">B1A_02301</name>
</gene>
<dbReference type="SMART" id="SM00346">
    <property type="entry name" value="HTH_ICLR"/>
    <property type="match status" value="1"/>
</dbReference>
<feature type="domain" description="HTH iclR-type" evidence="4">
    <location>
        <begin position="1"/>
        <end position="51"/>
    </location>
</feature>
<evidence type="ECO:0000259" key="4">
    <source>
        <dbReference type="PROSITE" id="PS51077"/>
    </source>
</evidence>
<dbReference type="CDD" id="cd00090">
    <property type="entry name" value="HTH_ARSR"/>
    <property type="match status" value="1"/>
</dbReference>
<keyword evidence="3" id="KW-0804">Transcription</keyword>
<dbReference type="PANTHER" id="PTHR30136:SF24">
    <property type="entry name" value="HTH-TYPE TRANSCRIPTIONAL REPRESSOR ALLR"/>
    <property type="match status" value="1"/>
</dbReference>